<dbReference type="PANTHER" id="PTHR36974:SF1">
    <property type="entry name" value="DOXX FAMILY MEMBRANE PROTEIN"/>
    <property type="match status" value="1"/>
</dbReference>
<keyword evidence="4 5" id="KW-0472">Membrane</keyword>
<evidence type="ECO:0000256" key="5">
    <source>
        <dbReference type="SAM" id="Phobius"/>
    </source>
</evidence>
<organism evidence="6 7">
    <name type="scientific">Bdellovibrio svalbardensis</name>
    <dbReference type="NCBI Taxonomy" id="2972972"/>
    <lineage>
        <taxon>Bacteria</taxon>
        <taxon>Pseudomonadati</taxon>
        <taxon>Bdellovibrionota</taxon>
        <taxon>Bdellovibrionia</taxon>
        <taxon>Bdellovibrionales</taxon>
        <taxon>Pseudobdellovibrionaceae</taxon>
        <taxon>Bdellovibrio</taxon>
    </lineage>
</organism>
<keyword evidence="3 5" id="KW-1133">Transmembrane helix</keyword>
<evidence type="ECO:0000256" key="1">
    <source>
        <dbReference type="ARBA" id="ARBA00004141"/>
    </source>
</evidence>
<evidence type="ECO:0000313" key="6">
    <source>
        <dbReference type="EMBL" id="MDG0815121.1"/>
    </source>
</evidence>
<dbReference type="PANTHER" id="PTHR36974">
    <property type="entry name" value="MEMBRANE PROTEIN-RELATED"/>
    <property type="match status" value="1"/>
</dbReference>
<feature type="transmembrane region" description="Helical" evidence="5">
    <location>
        <begin position="70"/>
        <end position="88"/>
    </location>
</feature>
<protein>
    <recommendedName>
        <fullName evidence="8">DoxX family protein</fullName>
    </recommendedName>
</protein>
<evidence type="ECO:0000313" key="7">
    <source>
        <dbReference type="Proteomes" id="UP001152321"/>
    </source>
</evidence>
<feature type="transmembrane region" description="Helical" evidence="5">
    <location>
        <begin position="33"/>
        <end position="50"/>
    </location>
</feature>
<gene>
    <name evidence="6" type="ORF">NWE73_02025</name>
</gene>
<dbReference type="InterPro" id="IPR032808">
    <property type="entry name" value="DoxX"/>
</dbReference>
<proteinExistence type="predicted"/>
<dbReference type="Pfam" id="PF13564">
    <property type="entry name" value="DoxX_2"/>
    <property type="match status" value="1"/>
</dbReference>
<keyword evidence="7" id="KW-1185">Reference proteome</keyword>
<dbReference type="EMBL" id="JANRMI010000001">
    <property type="protein sequence ID" value="MDG0815121.1"/>
    <property type="molecule type" value="Genomic_DNA"/>
</dbReference>
<feature type="transmembrane region" description="Helical" evidence="5">
    <location>
        <begin position="126"/>
        <end position="146"/>
    </location>
</feature>
<evidence type="ECO:0000256" key="4">
    <source>
        <dbReference type="ARBA" id="ARBA00023136"/>
    </source>
</evidence>
<reference evidence="6" key="1">
    <citation type="submission" date="2022-08" db="EMBL/GenBank/DDBJ databases">
        <title>Novel Bdellovibrio Species Isolated from Svalbard: Designation Bdellovibrio svalbardensis.</title>
        <authorList>
            <person name="Mitchell R.J."/>
            <person name="Choi S.Y."/>
        </authorList>
    </citation>
    <scope>NUCLEOTIDE SEQUENCE</scope>
    <source>
        <strain evidence="6">PAP01</strain>
    </source>
</reference>
<accession>A0ABT6DE70</accession>
<dbReference type="RefSeq" id="WP_277576597.1">
    <property type="nucleotide sequence ID" value="NZ_JANRMI010000001.1"/>
</dbReference>
<dbReference type="Proteomes" id="UP001152321">
    <property type="component" value="Unassembled WGS sequence"/>
</dbReference>
<evidence type="ECO:0000256" key="3">
    <source>
        <dbReference type="ARBA" id="ARBA00022989"/>
    </source>
</evidence>
<feature type="transmembrane region" description="Helical" evidence="5">
    <location>
        <begin position="7"/>
        <end position="27"/>
    </location>
</feature>
<feature type="transmembrane region" description="Helical" evidence="5">
    <location>
        <begin position="94"/>
        <end position="114"/>
    </location>
</feature>
<sequence length="148" mass="16443">MKKINAFYRMLMIFILISLSARFAGFLRSWPEVLLMTMTLVFFFAGVSHFTKARHDFEKMVPPAIPARMLIVYVTGVLEVVGAITLQIPSLQKITAVALILFLIAVFPANYYAAKSGTLFRGKAHLGVVQRGLIQLGFILALYFGALA</sequence>
<comment type="subcellular location">
    <subcellularLocation>
        <location evidence="1">Membrane</location>
        <topology evidence="1">Multi-pass membrane protein</topology>
    </subcellularLocation>
</comment>
<evidence type="ECO:0000256" key="2">
    <source>
        <dbReference type="ARBA" id="ARBA00022692"/>
    </source>
</evidence>
<comment type="caution">
    <text evidence="6">The sequence shown here is derived from an EMBL/GenBank/DDBJ whole genome shotgun (WGS) entry which is preliminary data.</text>
</comment>
<evidence type="ECO:0008006" key="8">
    <source>
        <dbReference type="Google" id="ProtNLM"/>
    </source>
</evidence>
<name>A0ABT6DE70_9BACT</name>
<keyword evidence="2 5" id="KW-0812">Transmembrane</keyword>